<comment type="caution">
    <text evidence="1">The sequence shown here is derived from an EMBL/GenBank/DDBJ whole genome shotgun (WGS) entry which is preliminary data.</text>
</comment>
<dbReference type="STRING" id="1033802.SSPSH_002558"/>
<evidence type="ECO:0000313" key="2">
    <source>
        <dbReference type="Proteomes" id="UP000006242"/>
    </source>
</evidence>
<evidence type="ECO:0000313" key="1">
    <source>
        <dbReference type="EMBL" id="ERJ18477.1"/>
    </source>
</evidence>
<sequence length="30" mass="3254">MYSLQAENGLAHLYGRFIVGFARSDPLGAV</sequence>
<reference evidence="1 2" key="2">
    <citation type="journal article" date="2013" name="PLoS ONE">
        <title>INDIGO - INtegrated Data Warehouse of MIcrobial GenOmes with Examples from the Red Sea Extremophiles.</title>
        <authorList>
            <person name="Alam I."/>
            <person name="Antunes A."/>
            <person name="Kamau A.A."/>
            <person name="Ba Alawi W."/>
            <person name="Kalkatawi M."/>
            <person name="Stingl U."/>
            <person name="Bajic V.B."/>
        </authorList>
    </citation>
    <scope>NUCLEOTIDE SEQUENCE [LARGE SCALE GENOMIC DNA]</scope>
    <source>
        <strain evidence="1 2">E1L3A</strain>
    </source>
</reference>
<proteinExistence type="predicted"/>
<dbReference type="AlphaFoldDB" id="U2EJK0"/>
<protein>
    <submittedName>
        <fullName evidence="1">Uncharacterized protein</fullName>
    </submittedName>
</protein>
<name>U2EJK0_9GAMM</name>
<reference evidence="1 2" key="1">
    <citation type="journal article" date="2011" name="J. Bacteriol.">
        <title>Genome sequence of Salinisphaera shabanensis, a gammaproteobacterium from the harsh, variable environment of the brine-seawater interface of the Shaban Deep in the Red Sea.</title>
        <authorList>
            <person name="Antunes A."/>
            <person name="Alam I."/>
            <person name="Bajic V.B."/>
            <person name="Stingl U."/>
        </authorList>
    </citation>
    <scope>NUCLEOTIDE SEQUENCE [LARGE SCALE GENOMIC DNA]</scope>
    <source>
        <strain evidence="1 2">E1L3A</strain>
    </source>
</reference>
<organism evidence="1 2">
    <name type="scientific">Salinisphaera shabanensis E1L3A</name>
    <dbReference type="NCBI Taxonomy" id="1033802"/>
    <lineage>
        <taxon>Bacteria</taxon>
        <taxon>Pseudomonadati</taxon>
        <taxon>Pseudomonadota</taxon>
        <taxon>Gammaproteobacteria</taxon>
        <taxon>Salinisphaerales</taxon>
        <taxon>Salinisphaeraceae</taxon>
        <taxon>Salinisphaera</taxon>
    </lineage>
</organism>
<dbReference type="Proteomes" id="UP000006242">
    <property type="component" value="Unassembled WGS sequence"/>
</dbReference>
<keyword evidence="2" id="KW-1185">Reference proteome</keyword>
<gene>
    <name evidence="1" type="ORF">SSPSH_002558</name>
</gene>
<dbReference type="EMBL" id="AFNV02000018">
    <property type="protein sequence ID" value="ERJ18477.1"/>
    <property type="molecule type" value="Genomic_DNA"/>
</dbReference>
<accession>U2EJK0</accession>